<evidence type="ECO:0000256" key="3">
    <source>
        <dbReference type="ARBA" id="ARBA00022553"/>
    </source>
</evidence>
<dbReference type="Pfam" id="PF06580">
    <property type="entry name" value="His_kinase"/>
    <property type="match status" value="1"/>
</dbReference>
<dbReference type="GO" id="GO:0000155">
    <property type="term" value="F:phosphorelay sensor kinase activity"/>
    <property type="evidence" value="ECO:0007669"/>
    <property type="project" value="InterPro"/>
</dbReference>
<keyword evidence="4" id="KW-0808">Transferase</keyword>
<evidence type="ECO:0000313" key="9">
    <source>
        <dbReference type="Proteomes" id="UP000476064"/>
    </source>
</evidence>
<name>A0A6C0FWX5_9BACL</name>
<accession>A0A6C0FWX5</accession>
<dbReference type="CDD" id="cd06225">
    <property type="entry name" value="HAMP"/>
    <property type="match status" value="1"/>
</dbReference>
<dbReference type="SUPFAM" id="SSF158472">
    <property type="entry name" value="HAMP domain-like"/>
    <property type="match status" value="1"/>
</dbReference>
<evidence type="ECO:0000256" key="1">
    <source>
        <dbReference type="ARBA" id="ARBA00004651"/>
    </source>
</evidence>
<dbReference type="SMART" id="SM00304">
    <property type="entry name" value="HAMP"/>
    <property type="match status" value="1"/>
</dbReference>
<dbReference type="GO" id="GO:0005886">
    <property type="term" value="C:plasma membrane"/>
    <property type="evidence" value="ECO:0007669"/>
    <property type="project" value="UniProtKB-SubCell"/>
</dbReference>
<sequence length="594" mass="67886">MNKRFGGIFPKLVIAFLAVIIPLFMLGLKMNRMGEESVRSEWNNSMNSRTVFYLNTLELEFRHILDMLSENINDADLSHLSVLSGIMSQYEWSETVKRVQEKLRLIGDSSLYAQNASVHLLTLGRTIHDTTGVSDTIDPAYEAVKPIEGADNPSMVAWHDRIFIRQLFPKGFVDPSYVLAVEINRSELKDMLANMANYGGAGAAIIDRAGQWFVTESGGAEDEGGVTKQLKAFLKQKEQAGAMNGLSGPMKLSGVDMQTACQYSVSLNAYLCLYIPQDQIFGKINSYRMLIWLLTGASILIVLLYSRWIFRAIHRPLREMIYSFRRVEDGRLEQVPMTKGNDEFRYLYLHFNRMVDHLKTLIHDNYEQKLRAKQAQIKQLQSQINPHFLYNTYFILYRLSEFGDLESIGRFSRYLGEYFEFITRHKEDTIPLELEVRHTLTYLEIQNMRFFNRFDIEVEPLSDDCRSIYVPKLVLQPIVENAFKYGLEPRVSGGVLRMAFKRTADRMLIDVEDNGEQLTDARLETLADKLKRTWAEDESTGMINVHRRLRLLCGEESGITVARGDGGGLKVTLAIQLEVQEKALTEGAATDKTA</sequence>
<keyword evidence="5 6" id="KW-0472">Membrane</keyword>
<dbReference type="Gene3D" id="3.30.565.10">
    <property type="entry name" value="Histidine kinase-like ATPase, C-terminal domain"/>
    <property type="match status" value="1"/>
</dbReference>
<feature type="transmembrane region" description="Helical" evidence="6">
    <location>
        <begin position="12"/>
        <end position="30"/>
    </location>
</feature>
<dbReference type="PANTHER" id="PTHR34220:SF7">
    <property type="entry name" value="SENSOR HISTIDINE KINASE YPDA"/>
    <property type="match status" value="1"/>
</dbReference>
<dbReference type="Gene3D" id="6.10.340.10">
    <property type="match status" value="1"/>
</dbReference>
<keyword evidence="2" id="KW-1003">Cell membrane</keyword>
<comment type="subcellular location">
    <subcellularLocation>
        <location evidence="1">Cell membrane</location>
        <topology evidence="1">Multi-pass membrane protein</topology>
    </subcellularLocation>
</comment>
<dbReference type="PANTHER" id="PTHR34220">
    <property type="entry name" value="SENSOR HISTIDINE KINASE YPDA"/>
    <property type="match status" value="1"/>
</dbReference>
<dbReference type="InterPro" id="IPR050640">
    <property type="entry name" value="Bact_2-comp_sensor_kinase"/>
</dbReference>
<dbReference type="EMBL" id="CP048209">
    <property type="protein sequence ID" value="QHT59973.1"/>
    <property type="molecule type" value="Genomic_DNA"/>
</dbReference>
<organism evidence="8 9">
    <name type="scientific">Paenibacillus lycopersici</name>
    <dbReference type="NCBI Taxonomy" id="2704462"/>
    <lineage>
        <taxon>Bacteria</taxon>
        <taxon>Bacillati</taxon>
        <taxon>Bacillota</taxon>
        <taxon>Bacilli</taxon>
        <taxon>Bacillales</taxon>
        <taxon>Paenibacillaceae</taxon>
        <taxon>Paenibacillus</taxon>
    </lineage>
</organism>
<keyword evidence="3" id="KW-0597">Phosphoprotein</keyword>
<evidence type="ECO:0000259" key="7">
    <source>
        <dbReference type="PROSITE" id="PS50885"/>
    </source>
</evidence>
<evidence type="ECO:0000256" key="5">
    <source>
        <dbReference type="ARBA" id="ARBA00023136"/>
    </source>
</evidence>
<keyword evidence="6" id="KW-1133">Transmembrane helix</keyword>
<dbReference type="Pfam" id="PF00672">
    <property type="entry name" value="HAMP"/>
    <property type="match status" value="1"/>
</dbReference>
<reference evidence="8 9" key="1">
    <citation type="submission" date="2020-01" db="EMBL/GenBank/DDBJ databases">
        <title>Paenibacillus sp. nov., isolated from tomato rhizosphere.</title>
        <authorList>
            <person name="Weon H.-Y."/>
            <person name="Lee S.A."/>
        </authorList>
    </citation>
    <scope>NUCLEOTIDE SEQUENCE [LARGE SCALE GENOMIC DNA]</scope>
    <source>
        <strain evidence="8 9">12200R-189</strain>
    </source>
</reference>
<keyword evidence="9" id="KW-1185">Reference proteome</keyword>
<evidence type="ECO:0000313" key="8">
    <source>
        <dbReference type="EMBL" id="QHT59973.1"/>
    </source>
</evidence>
<dbReference type="KEGG" id="plyc:GXP70_08450"/>
<evidence type="ECO:0000256" key="6">
    <source>
        <dbReference type="SAM" id="Phobius"/>
    </source>
</evidence>
<evidence type="ECO:0000256" key="2">
    <source>
        <dbReference type="ARBA" id="ARBA00022475"/>
    </source>
</evidence>
<proteinExistence type="predicted"/>
<dbReference type="InterPro" id="IPR036890">
    <property type="entry name" value="HATPase_C_sf"/>
</dbReference>
<feature type="domain" description="HAMP" evidence="7">
    <location>
        <begin position="311"/>
        <end position="363"/>
    </location>
</feature>
<dbReference type="Proteomes" id="UP000476064">
    <property type="component" value="Chromosome"/>
</dbReference>
<evidence type="ECO:0000256" key="4">
    <source>
        <dbReference type="ARBA" id="ARBA00022679"/>
    </source>
</evidence>
<protein>
    <submittedName>
        <fullName evidence="8">HAMP domain-containing protein</fullName>
    </submittedName>
</protein>
<feature type="transmembrane region" description="Helical" evidence="6">
    <location>
        <begin position="289"/>
        <end position="310"/>
    </location>
</feature>
<dbReference type="SUPFAM" id="SSF55874">
    <property type="entry name" value="ATPase domain of HSP90 chaperone/DNA topoisomerase II/histidine kinase"/>
    <property type="match status" value="1"/>
</dbReference>
<dbReference type="PROSITE" id="PS50885">
    <property type="entry name" value="HAMP"/>
    <property type="match status" value="1"/>
</dbReference>
<dbReference type="InterPro" id="IPR010559">
    <property type="entry name" value="Sig_transdc_His_kin_internal"/>
</dbReference>
<dbReference type="AlphaFoldDB" id="A0A6C0FWX5"/>
<keyword evidence="6" id="KW-0812">Transmembrane</keyword>
<dbReference type="InterPro" id="IPR003660">
    <property type="entry name" value="HAMP_dom"/>
</dbReference>
<dbReference type="RefSeq" id="WP_162356039.1">
    <property type="nucleotide sequence ID" value="NZ_CP048209.1"/>
</dbReference>
<gene>
    <name evidence="8" type="ORF">GXP70_08450</name>
</gene>